<keyword evidence="5 15" id="KW-0378">Hydrolase</keyword>
<feature type="domain" description="UvrD-like helicase ATP-binding" evidence="17">
    <location>
        <begin position="25"/>
        <end position="367"/>
    </location>
</feature>
<dbReference type="InterPro" id="IPR011604">
    <property type="entry name" value="PDDEXK-like_dom_sf"/>
</dbReference>
<evidence type="ECO:0000256" key="10">
    <source>
        <dbReference type="ARBA" id="ARBA00023204"/>
    </source>
</evidence>
<feature type="domain" description="UvrD-like helicase C-terminal" evidence="18">
    <location>
        <begin position="368"/>
        <end position="703"/>
    </location>
</feature>
<evidence type="ECO:0000256" key="12">
    <source>
        <dbReference type="ARBA" id="ARBA00034617"/>
    </source>
</evidence>
<evidence type="ECO:0000256" key="11">
    <source>
        <dbReference type="ARBA" id="ARBA00023235"/>
    </source>
</evidence>
<dbReference type="Proteomes" id="UP000635902">
    <property type="component" value="Unassembled WGS sequence"/>
</dbReference>
<dbReference type="Pfam" id="PF13361">
    <property type="entry name" value="UvrD_C"/>
    <property type="match status" value="2"/>
</dbReference>
<dbReference type="InterPro" id="IPR038726">
    <property type="entry name" value="PDDEXK_AddAB-type"/>
</dbReference>
<dbReference type="PROSITE" id="PS51217">
    <property type="entry name" value="UVRD_HELICASE_CTER"/>
    <property type="match status" value="1"/>
</dbReference>
<keyword evidence="3 15" id="KW-0547">Nucleotide-binding</keyword>
<evidence type="ECO:0000256" key="8">
    <source>
        <dbReference type="ARBA" id="ARBA00022840"/>
    </source>
</evidence>
<dbReference type="SUPFAM" id="SSF52540">
    <property type="entry name" value="P-loop containing nucleoside triphosphate hydrolases"/>
    <property type="match status" value="1"/>
</dbReference>
<dbReference type="InterPro" id="IPR014016">
    <property type="entry name" value="UvrD-like_ATP-bd"/>
</dbReference>
<feature type="binding site" evidence="15">
    <location>
        <begin position="46"/>
        <end position="53"/>
    </location>
    <ligand>
        <name>ATP</name>
        <dbReference type="ChEBI" id="CHEBI:30616"/>
    </ligand>
</feature>
<evidence type="ECO:0000313" key="20">
    <source>
        <dbReference type="Proteomes" id="UP000635902"/>
    </source>
</evidence>
<dbReference type="Gene3D" id="1.10.486.10">
    <property type="entry name" value="PCRA, domain 4"/>
    <property type="match status" value="1"/>
</dbReference>
<comment type="similarity">
    <text evidence="1">Belongs to the helicase family. UvrD subfamily.</text>
</comment>
<dbReference type="Pfam" id="PF00580">
    <property type="entry name" value="UvrD-helicase"/>
    <property type="match status" value="1"/>
</dbReference>
<keyword evidence="9" id="KW-0238">DNA-binding</keyword>
<keyword evidence="6 15" id="KW-0347">Helicase</keyword>
<dbReference type="CDD" id="cd17932">
    <property type="entry name" value="DEXQc_UvrD"/>
    <property type="match status" value="1"/>
</dbReference>
<dbReference type="PANTHER" id="PTHR11070">
    <property type="entry name" value="UVRD / RECB / PCRA DNA HELICASE FAMILY MEMBER"/>
    <property type="match status" value="1"/>
</dbReference>
<evidence type="ECO:0000256" key="15">
    <source>
        <dbReference type="PROSITE-ProRule" id="PRU00560"/>
    </source>
</evidence>
<accession>A0ABR9ZI01</accession>
<feature type="region of interest" description="Disordered" evidence="16">
    <location>
        <begin position="921"/>
        <end position="950"/>
    </location>
</feature>
<keyword evidence="7" id="KW-0269">Exonuclease</keyword>
<organism evidence="19 20">
    <name type="scientific">Corynebacterium suicordis DSM 45110</name>
    <dbReference type="NCBI Taxonomy" id="1121369"/>
    <lineage>
        <taxon>Bacteria</taxon>
        <taxon>Bacillati</taxon>
        <taxon>Actinomycetota</taxon>
        <taxon>Actinomycetes</taxon>
        <taxon>Mycobacteriales</taxon>
        <taxon>Corynebacteriaceae</taxon>
        <taxon>Corynebacterium</taxon>
    </lineage>
</organism>
<proteinExistence type="inferred from homology"/>
<feature type="compositionally biased region" description="Polar residues" evidence="16">
    <location>
        <begin position="724"/>
        <end position="737"/>
    </location>
</feature>
<comment type="caution">
    <text evidence="19">The sequence shown here is derived from an EMBL/GenBank/DDBJ whole genome shotgun (WGS) entry which is preliminary data.</text>
</comment>
<dbReference type="RefSeq" id="WP_194555904.1">
    <property type="nucleotide sequence ID" value="NZ_JADKMY010000001.1"/>
</dbReference>
<evidence type="ECO:0000259" key="18">
    <source>
        <dbReference type="PROSITE" id="PS51217"/>
    </source>
</evidence>
<keyword evidence="4" id="KW-0227">DNA damage</keyword>
<dbReference type="Pfam" id="PF12705">
    <property type="entry name" value="PDDEXK_1"/>
    <property type="match status" value="1"/>
</dbReference>
<evidence type="ECO:0000256" key="14">
    <source>
        <dbReference type="ARBA" id="ARBA00048988"/>
    </source>
</evidence>
<evidence type="ECO:0000256" key="3">
    <source>
        <dbReference type="ARBA" id="ARBA00022741"/>
    </source>
</evidence>
<sequence>MNTLDPQRHIFSPTELSQLLGQAYPPTAQQAAVIGADPHGTTLVTAGAGAGKTETMAARVVWLVANGYVLPEQVLGLTFTKKAASELGIRIRTRLHTLARSAFMDQLDADDPRREVLKNISPAVSTYDSYAGTIVREYGLLLPLEPSSRLITQAERWMIAWDLVVNWQGELDTSSRVNAVVSAVQQLSDEMDNHLVTFDAVRSTTMLAKQGLEELPKNRGKWSGENQKFFDAQSERLDLLALVEAFRARMEELQVMSFGQQMSKAAELVEAHPRVGEEQRRRFRVVLLDEYQDTGHAQRVMLRNLFGQGADPELSVTAVGDPMQSIYMFRGATASNLEKFRTDFPLRNQDGEAPAHKLELTTSWRNPSGVLELANEVATWSMDTGRTVSPLQPRPNAPRGEISLAFYEREDEEITWLADELQKRWEAFQASDKKRPFSAAVLVTRNKMALPIYDALRERGVPAEMTAGPGLLDLPEVADVYSTLRVLVDPEDDGAIMRLLTGPRMNLGAADIAILSRRAKQLRNQVLAGGARGAGALAEDSNPVSAELPQPLREALAATIPDPADTSVGLADALADFHDAQEAGMSVEGAQRIAELSQELGQLRRHSLPKPLPDLVADIEKMMGIRTEVMTRWFSDPETSIGTSHLDKFADIVREFSNLPNASARSLVDYLRAAYAEEGGLEPGEVQKKLNTVQILTVHKSKGLEWDIVAVPGATRNYFADASRPSSESSWTHNASRIPTELRGDSEPDPTTGQSLPIFEPPEEGTSADHKKSVDAFKKELNQYGSKESDRVFYVAITRTERVLLVSGSAYSASRRTAEDPAVVFKLLLQAARPEEVIHNAPVGRVYSKDFYQRLEKGELSRENELLAPTPEENAQRQERDAAWAAMIDAGEFLQATAPEDNLWPRVSTASRFQDSERLVAQAKSELSATDPDPTTTATGSARATDAAGVASDNKTAWDIETDALIEEFQRQGAPEVRVPLGTRLTATEAVALRRDEQEYAKRRRRPVPLEPKPYAKRGTAFHNWIEQRYQQFSLLDEDQLPGASDATLNDPELEKLKEKFLESQWADRQPHSVEGAYSVTLGGHVYEGRIDAVFHEGTDPTQGWLVVDWKTGRKPTGEDMRAAEMQLGVYRLAWAKVLSRKLGVDVRPEGVRAAFHYVRANETVEPRTLPTADQLLSAAGSHNSQSGK</sequence>
<protein>
    <recommendedName>
        <fullName evidence="13">DNA 3'-5' helicase</fullName>
        <ecNumber evidence="13">5.6.2.4</ecNumber>
    </recommendedName>
</protein>
<dbReference type="EC" id="5.6.2.4" evidence="13"/>
<keyword evidence="2" id="KW-0540">Nuclease</keyword>
<evidence type="ECO:0000256" key="4">
    <source>
        <dbReference type="ARBA" id="ARBA00022763"/>
    </source>
</evidence>
<comment type="catalytic activity">
    <reaction evidence="12">
        <text>Couples ATP hydrolysis with the unwinding of duplex DNA by translocating in the 3'-5' direction.</text>
        <dbReference type="EC" id="5.6.2.4"/>
    </reaction>
</comment>
<feature type="compositionally biased region" description="Low complexity" evidence="16">
    <location>
        <begin position="929"/>
        <end position="939"/>
    </location>
</feature>
<keyword evidence="10" id="KW-0234">DNA repair</keyword>
<name>A0ABR9ZI01_9CORY</name>
<evidence type="ECO:0000256" key="2">
    <source>
        <dbReference type="ARBA" id="ARBA00022722"/>
    </source>
</evidence>
<keyword evidence="11" id="KW-0413">Isomerase</keyword>
<dbReference type="InterPro" id="IPR027417">
    <property type="entry name" value="P-loop_NTPase"/>
</dbReference>
<dbReference type="Gene3D" id="1.10.10.160">
    <property type="match status" value="1"/>
</dbReference>
<evidence type="ECO:0000313" key="19">
    <source>
        <dbReference type="EMBL" id="MBF4553055.1"/>
    </source>
</evidence>
<dbReference type="InterPro" id="IPR000212">
    <property type="entry name" value="DNA_helicase_UvrD/REP"/>
</dbReference>
<evidence type="ECO:0000256" key="5">
    <source>
        <dbReference type="ARBA" id="ARBA00022801"/>
    </source>
</evidence>
<dbReference type="InterPro" id="IPR013986">
    <property type="entry name" value="DExx_box_DNA_helicase_dom_sf"/>
</dbReference>
<reference evidence="19 20" key="1">
    <citation type="submission" date="2020-10" db="EMBL/GenBank/DDBJ databases">
        <title>Novel species in genus Corynebacterium.</title>
        <authorList>
            <person name="Zhang G."/>
        </authorList>
    </citation>
    <scope>NUCLEOTIDE SEQUENCE [LARGE SCALE GENOMIC DNA]</scope>
    <source>
        <strain evidence="19 20">DSM 45110</strain>
    </source>
</reference>
<evidence type="ECO:0000259" key="17">
    <source>
        <dbReference type="PROSITE" id="PS51198"/>
    </source>
</evidence>
<dbReference type="EMBL" id="JADKMY010000001">
    <property type="protein sequence ID" value="MBF4553055.1"/>
    <property type="molecule type" value="Genomic_DNA"/>
</dbReference>
<dbReference type="PROSITE" id="PS51198">
    <property type="entry name" value="UVRD_HELICASE_ATP_BIND"/>
    <property type="match status" value="1"/>
</dbReference>
<gene>
    <name evidence="19" type="ORF">IRY30_03015</name>
</gene>
<dbReference type="Gene3D" id="3.90.320.10">
    <property type="match status" value="1"/>
</dbReference>
<evidence type="ECO:0000256" key="9">
    <source>
        <dbReference type="ARBA" id="ARBA00023125"/>
    </source>
</evidence>
<feature type="region of interest" description="Disordered" evidence="16">
    <location>
        <begin position="722"/>
        <end position="769"/>
    </location>
</feature>
<keyword evidence="8 15" id="KW-0067">ATP-binding</keyword>
<dbReference type="GO" id="GO:0004386">
    <property type="term" value="F:helicase activity"/>
    <property type="evidence" value="ECO:0007669"/>
    <property type="project" value="UniProtKB-KW"/>
</dbReference>
<dbReference type="Gene3D" id="3.40.50.300">
    <property type="entry name" value="P-loop containing nucleotide triphosphate hydrolases"/>
    <property type="match status" value="3"/>
</dbReference>
<evidence type="ECO:0000256" key="7">
    <source>
        <dbReference type="ARBA" id="ARBA00022839"/>
    </source>
</evidence>
<evidence type="ECO:0000256" key="1">
    <source>
        <dbReference type="ARBA" id="ARBA00009922"/>
    </source>
</evidence>
<dbReference type="PANTHER" id="PTHR11070:SF55">
    <property type="entry name" value="DNA 3'-5' HELICASE"/>
    <property type="match status" value="1"/>
</dbReference>
<keyword evidence="20" id="KW-1185">Reference proteome</keyword>
<evidence type="ECO:0000256" key="13">
    <source>
        <dbReference type="ARBA" id="ARBA00034808"/>
    </source>
</evidence>
<evidence type="ECO:0000256" key="16">
    <source>
        <dbReference type="SAM" id="MobiDB-lite"/>
    </source>
</evidence>
<dbReference type="InterPro" id="IPR014017">
    <property type="entry name" value="DNA_helicase_UvrD-like_C"/>
</dbReference>
<comment type="catalytic activity">
    <reaction evidence="14">
        <text>ATP + H2O = ADP + phosphate + H(+)</text>
        <dbReference type="Rhea" id="RHEA:13065"/>
        <dbReference type="ChEBI" id="CHEBI:15377"/>
        <dbReference type="ChEBI" id="CHEBI:15378"/>
        <dbReference type="ChEBI" id="CHEBI:30616"/>
        <dbReference type="ChEBI" id="CHEBI:43474"/>
        <dbReference type="ChEBI" id="CHEBI:456216"/>
        <dbReference type="EC" id="5.6.2.4"/>
    </reaction>
</comment>
<evidence type="ECO:0000256" key="6">
    <source>
        <dbReference type="ARBA" id="ARBA00022806"/>
    </source>
</evidence>